<dbReference type="PANTHER" id="PTHR36174:SF1">
    <property type="entry name" value="LIPID II:GLYCINE GLYCYLTRANSFERASE"/>
    <property type="match status" value="1"/>
</dbReference>
<sequence>MVEVSVFKEGDETLWDAFVTCANNGTLFHTMKFLRYHPPTRFDNHHLMFHRADSLVAVLPGAIVGGQSYQSPCGASYGGLVLDKGLGLEDCIAIIEALVEYCTELGLKDIELTGVPRDYWCSYDDHLDYGLLYHGFQCQSTVLNYVIDLRLDAVEETFSKNIRRDIRQNIRRGVSVQRGELDELDVFYQMLRDNKAKNHAVATHSEEELRHLVRHFPATIEIYFARLEQECIGAIVLFHCNDNAALTFYICHREAFSSFCPATLLIAHLTELCKARGCRALDLGPSTWPDMTLHEGLIHYKQRFSARGMRRDSWKLSL</sequence>
<keyword evidence="3" id="KW-1185">Reference proteome</keyword>
<dbReference type="GO" id="GO:0016740">
    <property type="term" value="F:transferase activity"/>
    <property type="evidence" value="ECO:0007669"/>
    <property type="project" value="UniProtKB-KW"/>
</dbReference>
<organism evidence="2 3">
    <name type="scientific">Sinobacterium caligoides</name>
    <dbReference type="NCBI Taxonomy" id="933926"/>
    <lineage>
        <taxon>Bacteria</taxon>
        <taxon>Pseudomonadati</taxon>
        <taxon>Pseudomonadota</taxon>
        <taxon>Gammaproteobacteria</taxon>
        <taxon>Cellvibrionales</taxon>
        <taxon>Spongiibacteraceae</taxon>
        <taxon>Sinobacterium</taxon>
    </lineage>
</organism>
<gene>
    <name evidence="2" type="ORF">EDC56_2752</name>
</gene>
<protein>
    <submittedName>
        <fullName evidence="2">Acetyltransferase (GNAT) family protein</fullName>
    </submittedName>
</protein>
<dbReference type="PANTHER" id="PTHR36174">
    <property type="entry name" value="LIPID II:GLYCINE GLYCYLTRANSFERASE"/>
    <property type="match status" value="1"/>
</dbReference>
<dbReference type="SUPFAM" id="SSF55729">
    <property type="entry name" value="Acyl-CoA N-acyltransferases (Nat)"/>
    <property type="match status" value="1"/>
</dbReference>
<accession>A0A3N2DK06</accession>
<dbReference type="Pfam" id="PF13480">
    <property type="entry name" value="Acetyltransf_6"/>
    <property type="match status" value="1"/>
</dbReference>
<keyword evidence="2" id="KW-0808">Transferase</keyword>
<evidence type="ECO:0000313" key="2">
    <source>
        <dbReference type="EMBL" id="ROS00116.1"/>
    </source>
</evidence>
<evidence type="ECO:0000313" key="3">
    <source>
        <dbReference type="Proteomes" id="UP000275394"/>
    </source>
</evidence>
<dbReference type="AlphaFoldDB" id="A0A3N2DK06"/>
<dbReference type="OrthoDB" id="9773932at2"/>
<dbReference type="InterPro" id="IPR016181">
    <property type="entry name" value="Acyl_CoA_acyltransferase"/>
</dbReference>
<proteinExistence type="predicted"/>
<dbReference type="InterPro" id="IPR050644">
    <property type="entry name" value="PG_Glycine_Bridge_Synth"/>
</dbReference>
<feature type="domain" description="BioF2-like acetyltransferase" evidence="1">
    <location>
        <begin position="160"/>
        <end position="287"/>
    </location>
</feature>
<dbReference type="Gene3D" id="3.40.630.30">
    <property type="match status" value="1"/>
</dbReference>
<dbReference type="InterPro" id="IPR038740">
    <property type="entry name" value="BioF2-like_GNAT_dom"/>
</dbReference>
<reference evidence="2 3" key="1">
    <citation type="submission" date="2018-11" db="EMBL/GenBank/DDBJ databases">
        <title>Genomic Encyclopedia of Type Strains, Phase IV (KMG-IV): sequencing the most valuable type-strain genomes for metagenomic binning, comparative biology and taxonomic classification.</title>
        <authorList>
            <person name="Goeker M."/>
        </authorList>
    </citation>
    <scope>NUCLEOTIDE SEQUENCE [LARGE SCALE GENOMIC DNA]</scope>
    <source>
        <strain evidence="2 3">DSM 100316</strain>
    </source>
</reference>
<comment type="caution">
    <text evidence="2">The sequence shown here is derived from an EMBL/GenBank/DDBJ whole genome shotgun (WGS) entry which is preliminary data.</text>
</comment>
<name>A0A3N2DK06_9GAMM</name>
<evidence type="ECO:0000259" key="1">
    <source>
        <dbReference type="Pfam" id="PF13480"/>
    </source>
</evidence>
<dbReference type="Proteomes" id="UP000275394">
    <property type="component" value="Unassembled WGS sequence"/>
</dbReference>
<dbReference type="EMBL" id="RKHR01000005">
    <property type="protein sequence ID" value="ROS00116.1"/>
    <property type="molecule type" value="Genomic_DNA"/>
</dbReference>
<dbReference type="RefSeq" id="WP_123713099.1">
    <property type="nucleotide sequence ID" value="NZ_RKHR01000005.1"/>
</dbReference>